<organism evidence="8 9">
    <name type="scientific">Apiotrichum porosum</name>
    <dbReference type="NCBI Taxonomy" id="105984"/>
    <lineage>
        <taxon>Eukaryota</taxon>
        <taxon>Fungi</taxon>
        <taxon>Dikarya</taxon>
        <taxon>Basidiomycota</taxon>
        <taxon>Agaricomycotina</taxon>
        <taxon>Tremellomycetes</taxon>
        <taxon>Trichosporonales</taxon>
        <taxon>Trichosporonaceae</taxon>
        <taxon>Apiotrichum</taxon>
    </lineage>
</organism>
<keyword evidence="1" id="KW-0343">GTPase activation</keyword>
<feature type="compositionally biased region" description="Low complexity" evidence="6">
    <location>
        <begin position="152"/>
        <end position="170"/>
    </location>
</feature>
<dbReference type="OrthoDB" id="10266696at2759"/>
<comment type="caution">
    <text evidence="8">The sequence shown here is derived from an EMBL/GenBank/DDBJ whole genome shotgun (WGS) entry which is preliminary data.</text>
</comment>
<dbReference type="PROSITE" id="PS50115">
    <property type="entry name" value="ARFGAP"/>
    <property type="match status" value="1"/>
</dbReference>
<protein>
    <recommendedName>
        <fullName evidence="7">Arf-GAP domain-containing protein</fullName>
    </recommendedName>
</protein>
<feature type="compositionally biased region" description="Low complexity" evidence="6">
    <location>
        <begin position="334"/>
        <end position="379"/>
    </location>
</feature>
<dbReference type="GO" id="GO:0008270">
    <property type="term" value="F:zinc ion binding"/>
    <property type="evidence" value="ECO:0007669"/>
    <property type="project" value="UniProtKB-KW"/>
</dbReference>
<evidence type="ECO:0000256" key="6">
    <source>
        <dbReference type="SAM" id="MobiDB-lite"/>
    </source>
</evidence>
<evidence type="ECO:0000256" key="2">
    <source>
        <dbReference type="ARBA" id="ARBA00022723"/>
    </source>
</evidence>
<evidence type="ECO:0000313" key="9">
    <source>
        <dbReference type="Proteomes" id="UP000279236"/>
    </source>
</evidence>
<evidence type="ECO:0000256" key="3">
    <source>
        <dbReference type="ARBA" id="ARBA00022771"/>
    </source>
</evidence>
<feature type="region of interest" description="Disordered" evidence="6">
    <location>
        <begin position="306"/>
        <end position="393"/>
    </location>
</feature>
<dbReference type="EMBL" id="RSCE01000005">
    <property type="protein sequence ID" value="RSH82501.1"/>
    <property type="molecule type" value="Genomic_DNA"/>
</dbReference>
<keyword evidence="3 5" id="KW-0863">Zinc-finger</keyword>
<gene>
    <name evidence="8" type="ORF">EHS24_007481</name>
</gene>
<evidence type="ECO:0000256" key="1">
    <source>
        <dbReference type="ARBA" id="ARBA00022468"/>
    </source>
</evidence>
<dbReference type="InterPro" id="IPR051718">
    <property type="entry name" value="ARF_GTPase-activating"/>
</dbReference>
<name>A0A427XUT4_9TREE</name>
<dbReference type="AlphaFoldDB" id="A0A427XUT4"/>
<dbReference type="Proteomes" id="UP000279236">
    <property type="component" value="Unassembled WGS sequence"/>
</dbReference>
<evidence type="ECO:0000259" key="7">
    <source>
        <dbReference type="PROSITE" id="PS50115"/>
    </source>
</evidence>
<dbReference type="CDD" id="cd08839">
    <property type="entry name" value="ArfGap_SMAP"/>
    <property type="match status" value="1"/>
</dbReference>
<dbReference type="SMART" id="SM00105">
    <property type="entry name" value="ArfGap"/>
    <property type="match status" value="1"/>
</dbReference>
<evidence type="ECO:0000256" key="5">
    <source>
        <dbReference type="PROSITE-ProRule" id="PRU00288"/>
    </source>
</evidence>
<dbReference type="FunFam" id="1.10.220.150:FF:000009">
    <property type="entry name" value="stromal membrane-associated protein 1 isoform X1"/>
    <property type="match status" value="1"/>
</dbReference>
<feature type="domain" description="Arf-GAP" evidence="7">
    <location>
        <begin position="10"/>
        <end position="131"/>
    </location>
</feature>
<dbReference type="PRINTS" id="PR00405">
    <property type="entry name" value="REVINTRACTNG"/>
</dbReference>
<keyword evidence="4" id="KW-0862">Zinc</keyword>
<sequence length="393" mass="41038">MSRQDKATTERNARILRDLVRQPDNKACADCRKNDARWASWNLGVYLCIRCSGMHRAMGTHISKVKSIDLDIWTPEQMESIQKWGNRRANLYWERHLKKGHVPPDHKIESFIRSKYESRRWAMDGPPPRDPATLEDGAAASPSASSPPPPAAQTSRPTPTAAPVAGPTPASRGAHPLLSRQAKPGMAAPAPARATPIIDLFGDDTPVAAPVTTAAPAAPAAAPVSPATTAAAAPPPTSAAPPSNIFDLDFKAPAAPAARQQTAKADIMSLFSQPSSQQQQQQPVASGGFFNASAAPVAANPYGSWNGGITSSSPPQSAPTQAPVSNWGGFNDQAAWGSPVAAAAPPQQAQQNLWGAPAAASSAAADPWAAASAPAAAPAPKKDERDPFANIWG</sequence>
<dbReference type="InterPro" id="IPR001164">
    <property type="entry name" value="ArfGAP_dom"/>
</dbReference>
<dbReference type="PANTHER" id="PTHR45705">
    <property type="entry name" value="FI20236P1"/>
    <property type="match status" value="1"/>
</dbReference>
<accession>A0A427XUT4</accession>
<feature type="compositionally biased region" description="Low complexity" evidence="6">
    <location>
        <begin position="310"/>
        <end position="323"/>
    </location>
</feature>
<dbReference type="Gene3D" id="1.10.220.150">
    <property type="entry name" value="Arf GTPase activating protein"/>
    <property type="match status" value="1"/>
</dbReference>
<dbReference type="STRING" id="105984.A0A427XUT4"/>
<dbReference type="Pfam" id="PF01412">
    <property type="entry name" value="ArfGap"/>
    <property type="match status" value="1"/>
</dbReference>
<dbReference type="InterPro" id="IPR044732">
    <property type="entry name" value="ArfGAP_SMAP1-like"/>
</dbReference>
<evidence type="ECO:0000313" key="8">
    <source>
        <dbReference type="EMBL" id="RSH82501.1"/>
    </source>
</evidence>
<keyword evidence="2" id="KW-0479">Metal-binding</keyword>
<dbReference type="GO" id="GO:0005096">
    <property type="term" value="F:GTPase activator activity"/>
    <property type="evidence" value="ECO:0007669"/>
    <property type="project" value="UniProtKB-KW"/>
</dbReference>
<dbReference type="GeneID" id="39592024"/>
<dbReference type="RefSeq" id="XP_028476733.1">
    <property type="nucleotide sequence ID" value="XM_028622840.1"/>
</dbReference>
<feature type="region of interest" description="Disordered" evidence="6">
    <location>
        <begin position="119"/>
        <end position="190"/>
    </location>
</feature>
<dbReference type="GO" id="GO:0005737">
    <property type="term" value="C:cytoplasm"/>
    <property type="evidence" value="ECO:0007669"/>
    <property type="project" value="TreeGrafter"/>
</dbReference>
<dbReference type="PANTHER" id="PTHR45705:SF14">
    <property type="entry name" value="ARF-GAP DOMAIN-CONTAINING PROTEIN"/>
    <property type="match status" value="1"/>
</dbReference>
<proteinExistence type="predicted"/>
<keyword evidence="9" id="KW-1185">Reference proteome</keyword>
<reference evidence="8 9" key="1">
    <citation type="submission" date="2018-11" db="EMBL/GenBank/DDBJ databases">
        <title>Genome sequence of Apiotrichum porosum DSM 27194.</title>
        <authorList>
            <person name="Aliyu H."/>
            <person name="Gorte O."/>
            <person name="Ochsenreither K."/>
        </authorList>
    </citation>
    <scope>NUCLEOTIDE SEQUENCE [LARGE SCALE GENOMIC DNA]</scope>
    <source>
        <strain evidence="8 9">DSM 27194</strain>
    </source>
</reference>
<evidence type="ECO:0000256" key="4">
    <source>
        <dbReference type="ARBA" id="ARBA00022833"/>
    </source>
</evidence>
<dbReference type="SUPFAM" id="SSF57863">
    <property type="entry name" value="ArfGap/RecO-like zinc finger"/>
    <property type="match status" value="1"/>
</dbReference>
<dbReference type="InterPro" id="IPR037278">
    <property type="entry name" value="ARFGAP/RecO"/>
</dbReference>
<dbReference type="InterPro" id="IPR038508">
    <property type="entry name" value="ArfGAP_dom_sf"/>
</dbReference>